<reference evidence="3" key="1">
    <citation type="submission" date="2020-11" db="EMBL/GenBank/DDBJ databases">
        <title>Nocardioides cynanchi sp. nov., isolated from soil of rhizosphere of Cynanchum wilfordii.</title>
        <authorList>
            <person name="Lee J.-S."/>
            <person name="Suh M.K."/>
            <person name="Kim J.-S."/>
        </authorList>
    </citation>
    <scope>NUCLEOTIDE SEQUENCE</scope>
    <source>
        <strain evidence="3">KCTC 19276</strain>
    </source>
</reference>
<dbReference type="Gene3D" id="2.40.50.140">
    <property type="entry name" value="Nucleic acid-binding proteins"/>
    <property type="match status" value="1"/>
</dbReference>
<name>A0A930VPP2_9ACTN</name>
<dbReference type="GO" id="GO:0003697">
    <property type="term" value="F:single-stranded DNA binding"/>
    <property type="evidence" value="ECO:0007669"/>
    <property type="project" value="InterPro"/>
</dbReference>
<dbReference type="InterPro" id="IPR000424">
    <property type="entry name" value="Primosome_PriB/ssb"/>
</dbReference>
<protein>
    <submittedName>
        <fullName evidence="3">Single-stranded DNA-binding protein</fullName>
    </submittedName>
</protein>
<dbReference type="SUPFAM" id="SSF50249">
    <property type="entry name" value="Nucleic acid-binding proteins"/>
    <property type="match status" value="1"/>
</dbReference>
<keyword evidence="4" id="KW-1185">Reference proteome</keyword>
<organism evidence="3 4">
    <name type="scientific">Nocardioides agariphilus</name>
    <dbReference type="NCBI Taxonomy" id="433664"/>
    <lineage>
        <taxon>Bacteria</taxon>
        <taxon>Bacillati</taxon>
        <taxon>Actinomycetota</taxon>
        <taxon>Actinomycetes</taxon>
        <taxon>Propionibacteriales</taxon>
        <taxon>Nocardioidaceae</taxon>
        <taxon>Nocardioides</taxon>
    </lineage>
</organism>
<dbReference type="PROSITE" id="PS50935">
    <property type="entry name" value="SSB"/>
    <property type="match status" value="1"/>
</dbReference>
<evidence type="ECO:0000256" key="1">
    <source>
        <dbReference type="ARBA" id="ARBA00023125"/>
    </source>
</evidence>
<dbReference type="InterPro" id="IPR012340">
    <property type="entry name" value="NA-bd_OB-fold"/>
</dbReference>
<dbReference type="Proteomes" id="UP000660668">
    <property type="component" value="Unassembled WGS sequence"/>
</dbReference>
<evidence type="ECO:0000313" key="4">
    <source>
        <dbReference type="Proteomes" id="UP000660668"/>
    </source>
</evidence>
<dbReference type="CDD" id="cd04496">
    <property type="entry name" value="SSB_OBF"/>
    <property type="match status" value="1"/>
</dbReference>
<keyword evidence="1 2" id="KW-0238">DNA-binding</keyword>
<evidence type="ECO:0000313" key="3">
    <source>
        <dbReference type="EMBL" id="MBF4768546.1"/>
    </source>
</evidence>
<dbReference type="EMBL" id="JADKPO010000015">
    <property type="protein sequence ID" value="MBF4768546.1"/>
    <property type="molecule type" value="Genomic_DNA"/>
</dbReference>
<gene>
    <name evidence="3" type="ORF">ISU10_12305</name>
</gene>
<comment type="caution">
    <text evidence="3">The sequence shown here is derived from an EMBL/GenBank/DDBJ whole genome shotgun (WGS) entry which is preliminary data.</text>
</comment>
<evidence type="ECO:0000256" key="2">
    <source>
        <dbReference type="PROSITE-ProRule" id="PRU00252"/>
    </source>
</evidence>
<accession>A0A930VPP2</accession>
<dbReference type="AlphaFoldDB" id="A0A930VPP2"/>
<proteinExistence type="predicted"/>
<sequence>MKSESESVDGSALALNVVRIAGRISATPEERTLPSGDSVWTFRLVVARPEGHAGRQRVDTLECAVWGGRVRKQVTSWQVGDIVEVSGSLRRRFFATGTGRASRVEVEVAAGKMLKRATVRRAADR</sequence>
<dbReference type="RefSeq" id="WP_194696702.1">
    <property type="nucleotide sequence ID" value="NZ_JADKPO010000015.1"/>
</dbReference>
<dbReference type="Pfam" id="PF00436">
    <property type="entry name" value="SSB"/>
    <property type="match status" value="1"/>
</dbReference>